<gene>
    <name evidence="3" type="ORF">A3C24_03050</name>
</gene>
<evidence type="ECO:0000256" key="2">
    <source>
        <dbReference type="SAM" id="Phobius"/>
    </source>
</evidence>
<dbReference type="AlphaFoldDB" id="A0A1F7GYN1"/>
<feature type="region of interest" description="Disordered" evidence="1">
    <location>
        <begin position="1"/>
        <end position="23"/>
    </location>
</feature>
<sequence>MDDAQENPQHQEHSNIKPPQNEKLIHELPVDKSPNKDITMKKTFIIFALVIIAGIASGFTGSYLQNAFSGTKTTTIKSLSKAKVVETAGIKDKKTFKDSAEGVLRAGGHESGEGSFHLERPGGEDQTAYLTSSTVDLSEYIGKNVRVHGETFQAQQAGWLMDVGFVEVLGR</sequence>
<feature type="transmembrane region" description="Helical" evidence="2">
    <location>
        <begin position="44"/>
        <end position="64"/>
    </location>
</feature>
<dbReference type="Proteomes" id="UP000177159">
    <property type="component" value="Unassembled WGS sequence"/>
</dbReference>
<evidence type="ECO:0000313" key="4">
    <source>
        <dbReference type="Proteomes" id="UP000177159"/>
    </source>
</evidence>
<dbReference type="EMBL" id="MFZM01000013">
    <property type="protein sequence ID" value="OGK24041.1"/>
    <property type="molecule type" value="Genomic_DNA"/>
</dbReference>
<protein>
    <submittedName>
        <fullName evidence="3">Uncharacterized protein</fullName>
    </submittedName>
</protein>
<organism evidence="3 4">
    <name type="scientific">Candidatus Roizmanbacteria bacterium RIFCSPHIGHO2_02_FULL_37_24</name>
    <dbReference type="NCBI Taxonomy" id="1802037"/>
    <lineage>
        <taxon>Bacteria</taxon>
        <taxon>Candidatus Roizmaniibacteriota</taxon>
    </lineage>
</organism>
<keyword evidence="2" id="KW-1133">Transmembrane helix</keyword>
<proteinExistence type="predicted"/>
<evidence type="ECO:0000256" key="1">
    <source>
        <dbReference type="SAM" id="MobiDB-lite"/>
    </source>
</evidence>
<reference evidence="3 4" key="1">
    <citation type="journal article" date="2016" name="Nat. Commun.">
        <title>Thousands of microbial genomes shed light on interconnected biogeochemical processes in an aquifer system.</title>
        <authorList>
            <person name="Anantharaman K."/>
            <person name="Brown C.T."/>
            <person name="Hug L.A."/>
            <person name="Sharon I."/>
            <person name="Castelle C.J."/>
            <person name="Probst A.J."/>
            <person name="Thomas B.C."/>
            <person name="Singh A."/>
            <person name="Wilkins M.J."/>
            <person name="Karaoz U."/>
            <person name="Brodie E.L."/>
            <person name="Williams K.H."/>
            <person name="Hubbard S.S."/>
            <person name="Banfield J.F."/>
        </authorList>
    </citation>
    <scope>NUCLEOTIDE SEQUENCE [LARGE SCALE GENOMIC DNA]</scope>
</reference>
<evidence type="ECO:0000313" key="3">
    <source>
        <dbReference type="EMBL" id="OGK24041.1"/>
    </source>
</evidence>
<keyword evidence="2" id="KW-0812">Transmembrane</keyword>
<comment type="caution">
    <text evidence="3">The sequence shown here is derived from an EMBL/GenBank/DDBJ whole genome shotgun (WGS) entry which is preliminary data.</text>
</comment>
<accession>A0A1F7GYN1</accession>
<keyword evidence="2" id="KW-0472">Membrane</keyword>
<name>A0A1F7GYN1_9BACT</name>